<dbReference type="EMBL" id="OUUW01000004">
    <property type="protein sequence ID" value="SPP79371.1"/>
    <property type="molecule type" value="Genomic_DNA"/>
</dbReference>
<protein>
    <submittedName>
        <fullName evidence="2">Uncharacterized protein</fullName>
    </submittedName>
</protein>
<accession>A0A3B0K2Y3</accession>
<feature type="region of interest" description="Disordered" evidence="1">
    <location>
        <begin position="162"/>
        <end position="185"/>
    </location>
</feature>
<proteinExistence type="predicted"/>
<sequence>MAATATVSSHVEAKDGKVDLVCEECDYYGSTATILIDSSTQTDGDADEDEDDESEVKPVRTKLAQIVEEAEAEAETEVEATATPAINGIRNNGAIETHTNIDIRHIDNNIDSVTCNNNIECIRNDNNIDNIPNGENINCLDNDIIEENVVSDGQVLEEPNIDAVEGHIPNSTEQQEDDIESEDEVEPEQVEEAVLKEEQEVEPEQEQPEEDQIDNVARLTGLALEMGYARIIDYDNFRIIEHVIESDDDDDDDGDVGVVQGPVAGTSQELHQACHDLVTFIGESYQSITTTIIAATIIVCQPRVINNRMEWIYRSN</sequence>
<dbReference type="Proteomes" id="UP000268350">
    <property type="component" value="Unassembled WGS sequence"/>
</dbReference>
<dbReference type="AlphaFoldDB" id="A0A3B0K2Y3"/>
<feature type="compositionally biased region" description="Acidic residues" evidence="1">
    <location>
        <begin position="174"/>
        <end position="185"/>
    </location>
</feature>
<evidence type="ECO:0000256" key="1">
    <source>
        <dbReference type="SAM" id="MobiDB-lite"/>
    </source>
</evidence>
<name>A0A3B0K2Y3_DROGU</name>
<evidence type="ECO:0000313" key="2">
    <source>
        <dbReference type="EMBL" id="SPP79371.1"/>
    </source>
</evidence>
<reference evidence="3" key="1">
    <citation type="submission" date="2018-01" db="EMBL/GenBank/DDBJ databases">
        <authorList>
            <person name="Alioto T."/>
            <person name="Alioto T."/>
        </authorList>
    </citation>
    <scope>NUCLEOTIDE SEQUENCE [LARGE SCALE GENOMIC DNA]</scope>
</reference>
<organism evidence="2 3">
    <name type="scientific">Drosophila guanche</name>
    <name type="common">Fruit fly</name>
    <dbReference type="NCBI Taxonomy" id="7266"/>
    <lineage>
        <taxon>Eukaryota</taxon>
        <taxon>Metazoa</taxon>
        <taxon>Ecdysozoa</taxon>
        <taxon>Arthropoda</taxon>
        <taxon>Hexapoda</taxon>
        <taxon>Insecta</taxon>
        <taxon>Pterygota</taxon>
        <taxon>Neoptera</taxon>
        <taxon>Endopterygota</taxon>
        <taxon>Diptera</taxon>
        <taxon>Brachycera</taxon>
        <taxon>Muscomorpha</taxon>
        <taxon>Ephydroidea</taxon>
        <taxon>Drosophilidae</taxon>
        <taxon>Drosophila</taxon>
        <taxon>Sophophora</taxon>
    </lineage>
</organism>
<evidence type="ECO:0000313" key="3">
    <source>
        <dbReference type="Proteomes" id="UP000268350"/>
    </source>
</evidence>
<gene>
    <name evidence="2" type="ORF">DGUA_6G012206</name>
</gene>
<dbReference type="OrthoDB" id="443915at2759"/>
<keyword evidence="3" id="KW-1185">Reference proteome</keyword>